<dbReference type="RefSeq" id="XP_047007406.1">
    <property type="nucleotide sequence ID" value="XM_047151450.2"/>
</dbReference>
<sequence length="146" mass="15633">MSSISWILVKHLDELVQGDLDRFKWSLMRNKAQGFRPVPRSKLENANQHDVVDLMVDQYGPQDAANITINILKDIGKENLASTLEKMVAGQVQAVEVDGVSSSSSSSSSSSQAGGVSQEISANMTSTVQAPVLSGVNGPVTINFTK</sequence>
<evidence type="ECO:0000313" key="3">
    <source>
        <dbReference type="Proteomes" id="UP000221080"/>
    </source>
</evidence>
<organism evidence="3 4">
    <name type="scientific">Ictalurus punctatus</name>
    <name type="common">Channel catfish</name>
    <name type="synonym">Silurus punctatus</name>
    <dbReference type="NCBI Taxonomy" id="7998"/>
    <lineage>
        <taxon>Eukaryota</taxon>
        <taxon>Metazoa</taxon>
        <taxon>Chordata</taxon>
        <taxon>Craniata</taxon>
        <taxon>Vertebrata</taxon>
        <taxon>Euteleostomi</taxon>
        <taxon>Actinopterygii</taxon>
        <taxon>Neopterygii</taxon>
        <taxon>Teleostei</taxon>
        <taxon>Ostariophysi</taxon>
        <taxon>Siluriformes</taxon>
        <taxon>Ictaluridae</taxon>
        <taxon>Ictalurus</taxon>
    </lineage>
</organism>
<feature type="compositionally biased region" description="Low complexity" evidence="1">
    <location>
        <begin position="101"/>
        <end position="111"/>
    </location>
</feature>
<dbReference type="GeneID" id="124626381"/>
<feature type="domain" description="Pyrin" evidence="2">
    <location>
        <begin position="1"/>
        <end position="90"/>
    </location>
</feature>
<dbReference type="PROSITE" id="PS50824">
    <property type="entry name" value="DAPIN"/>
    <property type="match status" value="1"/>
</dbReference>
<dbReference type="OrthoDB" id="10058437at2759"/>
<dbReference type="SMART" id="SM01289">
    <property type="entry name" value="PYRIN"/>
    <property type="match status" value="1"/>
</dbReference>
<gene>
    <name evidence="4" type="primary">si:ch211-114l13.9</name>
</gene>
<reference evidence="4" key="2">
    <citation type="submission" date="2025-08" db="UniProtKB">
        <authorList>
            <consortium name="RefSeq"/>
        </authorList>
    </citation>
    <scope>IDENTIFICATION</scope>
    <source>
        <tissue evidence="4">Blood</tissue>
    </source>
</reference>
<feature type="region of interest" description="Disordered" evidence="1">
    <location>
        <begin position="99"/>
        <end position="118"/>
    </location>
</feature>
<evidence type="ECO:0000313" key="4">
    <source>
        <dbReference type="RefSeq" id="XP_047007406.1"/>
    </source>
</evidence>
<keyword evidence="3" id="KW-1185">Reference proteome</keyword>
<dbReference type="Pfam" id="PF02758">
    <property type="entry name" value="PYRIN"/>
    <property type="match status" value="1"/>
</dbReference>
<dbReference type="Proteomes" id="UP000221080">
    <property type="component" value="Chromosome 26"/>
</dbReference>
<proteinExistence type="predicted"/>
<dbReference type="InterPro" id="IPR004020">
    <property type="entry name" value="DAPIN"/>
</dbReference>
<evidence type="ECO:0000256" key="1">
    <source>
        <dbReference type="SAM" id="MobiDB-lite"/>
    </source>
</evidence>
<dbReference type="CDD" id="cd08321">
    <property type="entry name" value="Pyrin_ASC-like"/>
    <property type="match status" value="1"/>
</dbReference>
<protein>
    <submittedName>
        <fullName evidence="4">Caspase b</fullName>
    </submittedName>
</protein>
<dbReference type="KEGG" id="ipu:124626381"/>
<name>A0A979EQF7_ICTPU</name>
<dbReference type="SUPFAM" id="SSF47986">
    <property type="entry name" value="DEATH domain"/>
    <property type="match status" value="1"/>
</dbReference>
<dbReference type="AlphaFoldDB" id="A0A979EQF7"/>
<reference evidence="3" key="1">
    <citation type="journal article" date="2016" name="Nat. Commun.">
        <title>The channel catfish genome sequence provides insights into the evolution of scale formation in teleosts.</title>
        <authorList>
            <person name="Liu Z."/>
            <person name="Liu S."/>
            <person name="Yao J."/>
            <person name="Bao L."/>
            <person name="Zhang J."/>
            <person name="Li Y."/>
            <person name="Jiang C."/>
            <person name="Sun L."/>
            <person name="Wang R."/>
            <person name="Zhang Y."/>
            <person name="Zhou T."/>
            <person name="Zeng Q."/>
            <person name="Fu Q."/>
            <person name="Gao S."/>
            <person name="Li N."/>
            <person name="Koren S."/>
            <person name="Jiang Y."/>
            <person name="Zimin A."/>
            <person name="Xu P."/>
            <person name="Phillippy A.M."/>
            <person name="Geng X."/>
            <person name="Song L."/>
            <person name="Sun F."/>
            <person name="Li C."/>
            <person name="Wang X."/>
            <person name="Chen A."/>
            <person name="Jin Y."/>
            <person name="Yuan Z."/>
            <person name="Yang Y."/>
            <person name="Tan S."/>
            <person name="Peatman E."/>
            <person name="Lu J."/>
            <person name="Qin Z."/>
            <person name="Dunham R."/>
            <person name="Li Z."/>
            <person name="Sonstegard T."/>
            <person name="Feng J."/>
            <person name="Danzmann R.G."/>
            <person name="Schroeder S."/>
            <person name="Scheffler B."/>
            <person name="Duke M.V."/>
            <person name="Ballard L."/>
            <person name="Kucuktas H."/>
            <person name="Kaltenboeck L."/>
            <person name="Liu H."/>
            <person name="Armbruster J."/>
            <person name="Xie Y."/>
            <person name="Kirby M.L."/>
            <person name="Tian Y."/>
            <person name="Flanagan M.E."/>
            <person name="Mu W."/>
            <person name="Waldbieser G.C."/>
        </authorList>
    </citation>
    <scope>NUCLEOTIDE SEQUENCE [LARGE SCALE GENOMIC DNA]</scope>
    <source>
        <strain evidence="3">SDA103</strain>
    </source>
</reference>
<dbReference type="Gene3D" id="1.10.533.10">
    <property type="entry name" value="Death Domain, Fas"/>
    <property type="match status" value="1"/>
</dbReference>
<accession>A0A979EQF7</accession>
<evidence type="ECO:0000259" key="2">
    <source>
        <dbReference type="PROSITE" id="PS50824"/>
    </source>
</evidence>
<dbReference type="InterPro" id="IPR011029">
    <property type="entry name" value="DEATH-like_dom_sf"/>
</dbReference>